<organism evidence="1">
    <name type="scientific">uncultured Caudovirales phage</name>
    <dbReference type="NCBI Taxonomy" id="2100421"/>
    <lineage>
        <taxon>Viruses</taxon>
        <taxon>Duplodnaviria</taxon>
        <taxon>Heunggongvirae</taxon>
        <taxon>Uroviricota</taxon>
        <taxon>Caudoviricetes</taxon>
        <taxon>Peduoviridae</taxon>
        <taxon>Maltschvirus</taxon>
        <taxon>Maltschvirus maltsch</taxon>
    </lineage>
</organism>
<sequence length="253" mass="28725">MITYKHSGTAGDTIYSLDIVRKMGGGHFAIAIGNIENCIMQYTGRPADVAPEHVGRYTEQDYAMLAPLIARQSYITNVQKWYSGYAEPDVDLDHFRSFLYRKFEGNIIEAYHKAFDLPWDNTMYSDVWLEADPIKEASIVVNRTNRYLDTSSIATWQTMADDAKLEQNGIFVGLPSEHEEFVRITGCNIKYRPVKDFKELADVIAGADLFLGNQSMAYSIATGLGKDTMLEIHKIKSLQYSECYFPREGASYF</sequence>
<gene>
    <name evidence="1" type="ORF">UFOVP257_81</name>
</gene>
<name>A0A6J5LJI2_9CAUD</name>
<reference evidence="1" key="1">
    <citation type="submission" date="2020-04" db="EMBL/GenBank/DDBJ databases">
        <authorList>
            <person name="Chiriac C."/>
            <person name="Salcher M."/>
            <person name="Ghai R."/>
            <person name="Kavagutti S V."/>
        </authorList>
    </citation>
    <scope>NUCLEOTIDE SEQUENCE</scope>
</reference>
<accession>A0A6J5LJI2</accession>
<dbReference type="EMBL" id="LR796274">
    <property type="protein sequence ID" value="CAB4133217.1"/>
    <property type="molecule type" value="Genomic_DNA"/>
</dbReference>
<evidence type="ECO:0000313" key="1">
    <source>
        <dbReference type="EMBL" id="CAB4133217.1"/>
    </source>
</evidence>
<proteinExistence type="predicted"/>
<protein>
    <submittedName>
        <fullName evidence="1">Uncharacterized protein</fullName>
    </submittedName>
</protein>